<evidence type="ECO:0000256" key="5">
    <source>
        <dbReference type="SAM" id="MobiDB-lite"/>
    </source>
</evidence>
<sequence>MGIQGKIENLTEEQIKRITCSVCLEIYEEPVEVACCRQVFCKKCILAVSGNKGNSCPICRENLDIKRLTKAHPFILEHLSTVEMKCPFPECPESNTYEAHINHISSCSRGPDSVCNSCNQNVPRLDFDDHLENCLQRYKELVKKAEYMITKLRMENRHLREKLTNAERRASMNQTSNYYAPHMLE</sequence>
<dbReference type="InterPro" id="IPR001841">
    <property type="entry name" value="Znf_RING"/>
</dbReference>
<evidence type="ECO:0000313" key="8">
    <source>
        <dbReference type="Proteomes" id="UP001158576"/>
    </source>
</evidence>
<dbReference type="PANTHER" id="PTHR46016:SF1">
    <property type="entry name" value="RING-TYPE DOMAIN-CONTAINING PROTEIN"/>
    <property type="match status" value="1"/>
</dbReference>
<organism evidence="7 8">
    <name type="scientific">Oikopleura dioica</name>
    <name type="common">Tunicate</name>
    <dbReference type="NCBI Taxonomy" id="34765"/>
    <lineage>
        <taxon>Eukaryota</taxon>
        <taxon>Metazoa</taxon>
        <taxon>Chordata</taxon>
        <taxon>Tunicata</taxon>
        <taxon>Appendicularia</taxon>
        <taxon>Copelata</taxon>
        <taxon>Oikopleuridae</taxon>
        <taxon>Oikopleura</taxon>
    </lineage>
</organism>
<evidence type="ECO:0000313" key="7">
    <source>
        <dbReference type="EMBL" id="CAG5097998.1"/>
    </source>
</evidence>
<evidence type="ECO:0000256" key="4">
    <source>
        <dbReference type="PROSITE-ProRule" id="PRU00175"/>
    </source>
</evidence>
<dbReference type="SMART" id="SM00184">
    <property type="entry name" value="RING"/>
    <property type="match status" value="1"/>
</dbReference>
<protein>
    <submittedName>
        <fullName evidence="7">Oidioi.mRNA.OKI2018_I69.XSR.g15323.t1.cds</fullName>
    </submittedName>
</protein>
<proteinExistence type="predicted"/>
<feature type="region of interest" description="Disordered" evidence="5">
    <location>
        <begin position="164"/>
        <end position="185"/>
    </location>
</feature>
<evidence type="ECO:0000256" key="1">
    <source>
        <dbReference type="ARBA" id="ARBA00022723"/>
    </source>
</evidence>
<evidence type="ECO:0000259" key="6">
    <source>
        <dbReference type="PROSITE" id="PS50089"/>
    </source>
</evidence>
<keyword evidence="3" id="KW-0862">Zinc</keyword>
<dbReference type="InterPro" id="IPR051438">
    <property type="entry name" value="RNF_E3_ubiq-protein_ligase"/>
</dbReference>
<dbReference type="EMBL" id="OU015569">
    <property type="protein sequence ID" value="CAG5097998.1"/>
    <property type="molecule type" value="Genomic_DNA"/>
</dbReference>
<keyword evidence="8" id="KW-1185">Reference proteome</keyword>
<dbReference type="Pfam" id="PF13923">
    <property type="entry name" value="zf-C3HC4_2"/>
    <property type="match status" value="1"/>
</dbReference>
<evidence type="ECO:0000256" key="3">
    <source>
        <dbReference type="ARBA" id="ARBA00022833"/>
    </source>
</evidence>
<keyword evidence="2 4" id="KW-0863">Zinc-finger</keyword>
<keyword evidence="1" id="KW-0479">Metal-binding</keyword>
<gene>
    <name evidence="7" type="ORF">OKIOD_LOCUS6881</name>
</gene>
<dbReference type="InterPro" id="IPR013083">
    <property type="entry name" value="Znf_RING/FYVE/PHD"/>
</dbReference>
<evidence type="ECO:0000256" key="2">
    <source>
        <dbReference type="ARBA" id="ARBA00022771"/>
    </source>
</evidence>
<feature type="domain" description="RING-type" evidence="6">
    <location>
        <begin position="20"/>
        <end position="60"/>
    </location>
</feature>
<dbReference type="PROSITE" id="PS50089">
    <property type="entry name" value="ZF_RING_2"/>
    <property type="match status" value="1"/>
</dbReference>
<dbReference type="PANTHER" id="PTHR46016">
    <property type="entry name" value="ZINC FINGER, RING/FYVE/PHD-TYPE"/>
    <property type="match status" value="1"/>
</dbReference>
<dbReference type="Proteomes" id="UP001158576">
    <property type="component" value="Chromosome XSR"/>
</dbReference>
<dbReference type="Gene3D" id="3.30.40.10">
    <property type="entry name" value="Zinc/RING finger domain, C3HC4 (zinc finger)"/>
    <property type="match status" value="1"/>
</dbReference>
<dbReference type="SUPFAM" id="SSF57850">
    <property type="entry name" value="RING/U-box"/>
    <property type="match status" value="1"/>
</dbReference>
<reference evidence="7 8" key="1">
    <citation type="submission" date="2021-04" db="EMBL/GenBank/DDBJ databases">
        <authorList>
            <person name="Bliznina A."/>
        </authorList>
    </citation>
    <scope>NUCLEOTIDE SEQUENCE [LARGE SCALE GENOMIC DNA]</scope>
</reference>
<name>A0ABN7SJX4_OIKDI</name>
<accession>A0ABN7SJX4</accession>